<dbReference type="EMBL" id="GEDC01026680">
    <property type="protein sequence ID" value="JAS10618.1"/>
    <property type="molecule type" value="Transcribed_RNA"/>
</dbReference>
<dbReference type="InterPro" id="IPR051697">
    <property type="entry name" value="Patched_domain-protein"/>
</dbReference>
<feature type="domain" description="SSD" evidence="3">
    <location>
        <begin position="13"/>
        <end position="173"/>
    </location>
</feature>
<keyword evidence="2" id="KW-0812">Transmembrane</keyword>
<dbReference type="InterPro" id="IPR053958">
    <property type="entry name" value="HMGCR/SNAP/NPC1-like_SSD"/>
</dbReference>
<feature type="transmembrane region" description="Helical" evidence="2">
    <location>
        <begin position="491"/>
        <end position="510"/>
    </location>
</feature>
<feature type="transmembrane region" description="Helical" evidence="2">
    <location>
        <begin position="460"/>
        <end position="479"/>
    </location>
</feature>
<name>A0A1B6CAU3_9HEMI</name>
<feature type="transmembrane region" description="Helical" evidence="2">
    <location>
        <begin position="433"/>
        <end position="453"/>
    </location>
</feature>
<feature type="transmembrane region" description="Helical" evidence="2">
    <location>
        <begin position="17"/>
        <end position="37"/>
    </location>
</feature>
<keyword evidence="2" id="KW-1133">Transmembrane helix</keyword>
<dbReference type="GO" id="GO:0016020">
    <property type="term" value="C:membrane"/>
    <property type="evidence" value="ECO:0007669"/>
    <property type="project" value="TreeGrafter"/>
</dbReference>
<dbReference type="InterPro" id="IPR000731">
    <property type="entry name" value="SSD"/>
</dbReference>
<dbReference type="Pfam" id="PF12349">
    <property type="entry name" value="Sterol-sensing"/>
    <property type="match status" value="1"/>
</dbReference>
<feature type="transmembrane region" description="Helical" evidence="2">
    <location>
        <begin position="148"/>
        <end position="173"/>
    </location>
</feature>
<organism evidence="4">
    <name type="scientific">Clastoptera arizonana</name>
    <name type="common">Arizona spittle bug</name>
    <dbReference type="NCBI Taxonomy" id="38151"/>
    <lineage>
        <taxon>Eukaryota</taxon>
        <taxon>Metazoa</taxon>
        <taxon>Ecdysozoa</taxon>
        <taxon>Arthropoda</taxon>
        <taxon>Hexapoda</taxon>
        <taxon>Insecta</taxon>
        <taxon>Pterygota</taxon>
        <taxon>Neoptera</taxon>
        <taxon>Paraneoptera</taxon>
        <taxon>Hemiptera</taxon>
        <taxon>Auchenorrhyncha</taxon>
        <taxon>Cercopoidea</taxon>
        <taxon>Clastopteridae</taxon>
        <taxon>Clastoptera</taxon>
    </lineage>
</organism>
<accession>A0A1B6CAU3</accession>
<feature type="transmembrane region" description="Helical" evidence="2">
    <location>
        <begin position="559"/>
        <end position="582"/>
    </location>
</feature>
<reference evidence="4" key="1">
    <citation type="submission" date="2015-12" db="EMBL/GenBank/DDBJ databases">
        <title>De novo transcriptome assembly of four potential Pierce s Disease insect vectors from Arizona vineyards.</title>
        <authorList>
            <person name="Tassone E.E."/>
        </authorList>
    </citation>
    <scope>NUCLEOTIDE SEQUENCE</scope>
</reference>
<keyword evidence="2" id="KW-0472">Membrane</keyword>
<evidence type="ECO:0000256" key="1">
    <source>
        <dbReference type="ARBA" id="ARBA00005585"/>
    </source>
</evidence>
<dbReference type="PROSITE" id="PS50156">
    <property type="entry name" value="SSD"/>
    <property type="match status" value="1"/>
</dbReference>
<proteinExistence type="inferred from homology"/>
<protein>
    <recommendedName>
        <fullName evidence="3">SSD domain-containing protein</fullName>
    </recommendedName>
</protein>
<sequence>SFGDISSEAMFQDFDKIFIGALLMLCYVVFGLSRISLFEFRIIPAGAGLLCIGLACLSASGICSALGISYGPVHTSLPFLLMGIGVDDMFVIMACHYERCGDKLGNVLPIHMGLVLQHAGVSITVTSFTDIVASTVGGTTIMPTLESFCYYAAAGVFMIFVYQLTFFVPFLILDEKRRIKCDGSNPNISQFHQRNRKQKHSTKKMIHFIYSKVVLSSFGKIFFLTITIFLAGFCIRGNIYLKQKFDPKWFLPSNSYVMKFLKAQEKWYSDSGQDAFIFFGRLNYSTELSNLDAFTKKLRNQTDIIKDVDTWYEVFRDYLNSYYGRDIPNEVLTEDQFNYYLGKFMFSPRGGKYQQNFRFAHALQCGSPAPPITVSSLSFKFKLFNGPEEALPAMNLVKKLVRDSNIDSGDGFKTVWSKVFANWVTDEIIHHELYRNLFFAVICVMLTTFFLILNIQSCFWIFLCVTLTLIDVCGMMYYWGMTVDNVSCVALVLSVGLCVDYATHVGQAFLKCKGTRRERVLKTVESIGSAVMKGGISTLLSLSVLFLSDTYIFSSFFKIFLLVVTLGLFHGIVFLPIVFSLIGPEPQVSDIELDIPQSKPSENLVGTNILTPNEMTIG</sequence>
<dbReference type="Gene3D" id="1.20.1640.10">
    <property type="entry name" value="Multidrug efflux transporter AcrB transmembrane domain"/>
    <property type="match status" value="2"/>
</dbReference>
<feature type="transmembrane region" description="Helical" evidence="2">
    <location>
        <begin position="531"/>
        <end position="553"/>
    </location>
</feature>
<gene>
    <name evidence="4" type="ORF">g.15619</name>
</gene>
<feature type="transmembrane region" description="Helical" evidence="2">
    <location>
        <begin position="107"/>
        <end position="128"/>
    </location>
</feature>
<comment type="similarity">
    <text evidence="1">Belongs to the patched family.</text>
</comment>
<evidence type="ECO:0000256" key="2">
    <source>
        <dbReference type="SAM" id="Phobius"/>
    </source>
</evidence>
<evidence type="ECO:0000259" key="3">
    <source>
        <dbReference type="PROSITE" id="PS50156"/>
    </source>
</evidence>
<dbReference type="SUPFAM" id="SSF82866">
    <property type="entry name" value="Multidrug efflux transporter AcrB transmembrane domain"/>
    <property type="match status" value="2"/>
</dbReference>
<dbReference type="PANTHER" id="PTHR10796">
    <property type="entry name" value="PATCHED-RELATED"/>
    <property type="match status" value="1"/>
</dbReference>
<feature type="transmembrane region" description="Helical" evidence="2">
    <location>
        <begin position="49"/>
        <end position="70"/>
    </location>
</feature>
<feature type="non-terminal residue" evidence="4">
    <location>
        <position position="1"/>
    </location>
</feature>
<dbReference type="PANTHER" id="PTHR10796:SF130">
    <property type="entry name" value="PATCHED DOMAIN-CONTAINING PROTEIN 3-LIKE PROTEIN"/>
    <property type="match status" value="1"/>
</dbReference>
<evidence type="ECO:0000313" key="4">
    <source>
        <dbReference type="EMBL" id="JAS10618.1"/>
    </source>
</evidence>
<dbReference type="AlphaFoldDB" id="A0A1B6CAU3"/>
<feature type="transmembrane region" description="Helical" evidence="2">
    <location>
        <begin position="213"/>
        <end position="233"/>
    </location>
</feature>